<name>A0ABW5CIP0_9HYPH</name>
<evidence type="ECO:0000313" key="2">
    <source>
        <dbReference type="Proteomes" id="UP001597371"/>
    </source>
</evidence>
<accession>A0ABW5CIP0</accession>
<gene>
    <name evidence="1" type="ORF">ACFSKQ_02975</name>
</gene>
<evidence type="ECO:0008006" key="3">
    <source>
        <dbReference type="Google" id="ProtNLM"/>
    </source>
</evidence>
<dbReference type="RefSeq" id="WP_377946336.1">
    <property type="nucleotide sequence ID" value="NZ_JBHUIJ010000002.1"/>
</dbReference>
<keyword evidence="2" id="KW-1185">Reference proteome</keyword>
<evidence type="ECO:0000313" key="1">
    <source>
        <dbReference type="EMBL" id="MFD2236427.1"/>
    </source>
</evidence>
<comment type="caution">
    <text evidence="1">The sequence shown here is derived from an EMBL/GenBank/DDBJ whole genome shotgun (WGS) entry which is preliminary data.</text>
</comment>
<feature type="non-terminal residue" evidence="1">
    <location>
        <position position="1"/>
    </location>
</feature>
<organism evidence="1 2">
    <name type="scientific">Aureimonas populi</name>
    <dbReference type="NCBI Taxonomy" id="1701758"/>
    <lineage>
        <taxon>Bacteria</taxon>
        <taxon>Pseudomonadati</taxon>
        <taxon>Pseudomonadota</taxon>
        <taxon>Alphaproteobacteria</taxon>
        <taxon>Hyphomicrobiales</taxon>
        <taxon>Aurantimonadaceae</taxon>
        <taxon>Aureimonas</taxon>
    </lineage>
</organism>
<reference evidence="2" key="1">
    <citation type="journal article" date="2019" name="Int. J. Syst. Evol. Microbiol.">
        <title>The Global Catalogue of Microorganisms (GCM) 10K type strain sequencing project: providing services to taxonomists for standard genome sequencing and annotation.</title>
        <authorList>
            <consortium name="The Broad Institute Genomics Platform"/>
            <consortium name="The Broad Institute Genome Sequencing Center for Infectious Disease"/>
            <person name="Wu L."/>
            <person name="Ma J."/>
        </authorList>
    </citation>
    <scope>NUCLEOTIDE SEQUENCE [LARGE SCALE GENOMIC DNA]</scope>
    <source>
        <strain evidence="2">ZS-35-S2</strain>
    </source>
</reference>
<sequence length="40" mass="4119">RAAEALAARLAGAPASDEVELITPQLKIRQSSQCGPAVQT</sequence>
<dbReference type="Proteomes" id="UP001597371">
    <property type="component" value="Unassembled WGS sequence"/>
</dbReference>
<proteinExistence type="predicted"/>
<dbReference type="EMBL" id="JBHUIJ010000002">
    <property type="protein sequence ID" value="MFD2236427.1"/>
    <property type="molecule type" value="Genomic_DNA"/>
</dbReference>
<protein>
    <recommendedName>
        <fullName evidence="3">LacI family transcriptional regulator</fullName>
    </recommendedName>
</protein>